<feature type="transmembrane region" description="Helical" evidence="1">
    <location>
        <begin position="70"/>
        <end position="89"/>
    </location>
</feature>
<keyword evidence="3" id="KW-1185">Reference proteome</keyword>
<comment type="caution">
    <text evidence="2">The sequence shown here is derived from an EMBL/GenBank/DDBJ whole genome shotgun (WGS) entry which is preliminary data.</text>
</comment>
<proteinExistence type="predicted"/>
<organism evidence="2 3">
    <name type="scientific">Phenylobacterium haematophilum</name>
    <dbReference type="NCBI Taxonomy" id="98513"/>
    <lineage>
        <taxon>Bacteria</taxon>
        <taxon>Pseudomonadati</taxon>
        <taxon>Pseudomonadota</taxon>
        <taxon>Alphaproteobacteria</taxon>
        <taxon>Caulobacterales</taxon>
        <taxon>Caulobacteraceae</taxon>
        <taxon>Phenylobacterium</taxon>
    </lineage>
</organism>
<dbReference type="Proteomes" id="UP000530564">
    <property type="component" value="Unassembled WGS sequence"/>
</dbReference>
<feature type="transmembrane region" description="Helical" evidence="1">
    <location>
        <begin position="95"/>
        <end position="115"/>
    </location>
</feature>
<feature type="transmembrane region" description="Helical" evidence="1">
    <location>
        <begin position="190"/>
        <end position="208"/>
    </location>
</feature>
<gene>
    <name evidence="2" type="ORF">GGQ61_001342</name>
</gene>
<keyword evidence="1" id="KW-0812">Transmembrane</keyword>
<keyword evidence="1" id="KW-1133">Transmembrane helix</keyword>
<feature type="transmembrane region" description="Helical" evidence="1">
    <location>
        <begin position="44"/>
        <end position="63"/>
    </location>
</feature>
<dbReference type="AlphaFoldDB" id="A0A839ZVV4"/>
<name>A0A839ZVV4_9CAUL</name>
<feature type="transmembrane region" description="Helical" evidence="1">
    <location>
        <begin position="220"/>
        <end position="239"/>
    </location>
</feature>
<keyword evidence="1" id="KW-0472">Membrane</keyword>
<dbReference type="EMBL" id="JACIDK010000002">
    <property type="protein sequence ID" value="MBB3890625.1"/>
    <property type="molecule type" value="Genomic_DNA"/>
</dbReference>
<dbReference type="RefSeq" id="WP_183770915.1">
    <property type="nucleotide sequence ID" value="NZ_JACIDK010000002.1"/>
</dbReference>
<reference evidence="2 3" key="1">
    <citation type="submission" date="2020-08" db="EMBL/GenBank/DDBJ databases">
        <title>Genomic Encyclopedia of Type Strains, Phase IV (KMG-IV): sequencing the most valuable type-strain genomes for metagenomic binning, comparative biology and taxonomic classification.</title>
        <authorList>
            <person name="Goeker M."/>
        </authorList>
    </citation>
    <scope>NUCLEOTIDE SEQUENCE [LARGE SCALE GENOMIC DNA]</scope>
    <source>
        <strain evidence="2 3">DSM 21793</strain>
    </source>
</reference>
<evidence type="ECO:0000313" key="2">
    <source>
        <dbReference type="EMBL" id="MBB3890625.1"/>
    </source>
</evidence>
<evidence type="ECO:0000313" key="3">
    <source>
        <dbReference type="Proteomes" id="UP000530564"/>
    </source>
</evidence>
<feature type="transmembrane region" description="Helical" evidence="1">
    <location>
        <begin position="127"/>
        <end position="146"/>
    </location>
</feature>
<sequence>MGQFMDAGGACLAAIRTAAFGLLVYAVAEIGGLAAAPATSAMEAAMLVANGLVALASFSILMWSRRCWAAIAFAATCFGVAALSTAGALPTRTEPTAWVVVAQMLVLSAVGVVHLSRLKQVNVERALRGATAVAAAMCGLFGAIHLLNIEAISSLIPGWIPFRGELPLVTGSILIVAAIALMARASRAIGALVVSGMFVSWILLLHIPRLAAQLAEPSEWSFAAMAIALAGALASLAFGDAMAVRRPEPNAARTG</sequence>
<evidence type="ECO:0000256" key="1">
    <source>
        <dbReference type="SAM" id="Phobius"/>
    </source>
</evidence>
<accession>A0A839ZVV4</accession>
<feature type="transmembrane region" description="Helical" evidence="1">
    <location>
        <begin position="166"/>
        <end position="183"/>
    </location>
</feature>
<protein>
    <submittedName>
        <fullName evidence="2">Putative membrane protein</fullName>
    </submittedName>
</protein>